<dbReference type="InterPro" id="IPR029058">
    <property type="entry name" value="AB_hydrolase_fold"/>
</dbReference>
<dbReference type="EC" id="3.3.2.9" evidence="3"/>
<dbReference type="Gene3D" id="3.40.50.1820">
    <property type="entry name" value="alpha/beta hydrolase"/>
    <property type="match status" value="1"/>
</dbReference>
<dbReference type="EMBL" id="CADCUX010000303">
    <property type="protein sequence ID" value="CAA9410309.1"/>
    <property type="molecule type" value="Genomic_DNA"/>
</dbReference>
<reference evidence="3" key="1">
    <citation type="submission" date="2020-02" db="EMBL/GenBank/DDBJ databases">
        <authorList>
            <person name="Meier V. D."/>
        </authorList>
    </citation>
    <scope>NUCLEOTIDE SEQUENCE</scope>
    <source>
        <strain evidence="3">AVDCRST_MAG51</strain>
    </source>
</reference>
<evidence type="ECO:0000259" key="2">
    <source>
        <dbReference type="Pfam" id="PF00561"/>
    </source>
</evidence>
<organism evidence="3">
    <name type="scientific">uncultured Ramlibacter sp</name>
    <dbReference type="NCBI Taxonomy" id="260755"/>
    <lineage>
        <taxon>Bacteria</taxon>
        <taxon>Pseudomonadati</taxon>
        <taxon>Pseudomonadota</taxon>
        <taxon>Betaproteobacteria</taxon>
        <taxon>Burkholderiales</taxon>
        <taxon>Comamonadaceae</taxon>
        <taxon>Ramlibacter</taxon>
        <taxon>environmental samples</taxon>
    </lineage>
</organism>
<dbReference type="InterPro" id="IPR000639">
    <property type="entry name" value="Epox_hydrolase-like"/>
</dbReference>
<dbReference type="PRINTS" id="PR00412">
    <property type="entry name" value="EPOXHYDRLASE"/>
</dbReference>
<keyword evidence="1 3" id="KW-0378">Hydrolase</keyword>
<accession>A0A6J4PCL6</accession>
<evidence type="ECO:0000313" key="3">
    <source>
        <dbReference type="EMBL" id="CAA9410309.1"/>
    </source>
</evidence>
<name>A0A6J4PCL6_9BURK</name>
<dbReference type="GO" id="GO:0033961">
    <property type="term" value="F:cis-stilbene-oxide hydrolase activity"/>
    <property type="evidence" value="ECO:0007669"/>
    <property type="project" value="UniProtKB-EC"/>
</dbReference>
<proteinExistence type="predicted"/>
<feature type="domain" description="AB hydrolase-1" evidence="2">
    <location>
        <begin position="25"/>
        <end position="267"/>
    </location>
</feature>
<gene>
    <name evidence="3" type="ORF">AVDCRST_MAG51-1461</name>
</gene>
<dbReference type="PANTHER" id="PTHR43329">
    <property type="entry name" value="EPOXIDE HYDROLASE"/>
    <property type="match status" value="1"/>
</dbReference>
<evidence type="ECO:0000256" key="1">
    <source>
        <dbReference type="ARBA" id="ARBA00022801"/>
    </source>
</evidence>
<dbReference type="AlphaFoldDB" id="A0A6J4PCL6"/>
<sequence length="280" mass="30541">MHTRLLQVDGLQFEAVTAGPASGELVILLHGFPESGDAWQQQVPALAGAGLRVVAPHQRGYAGSSKPAGLLAYRLSVLSRDVLTLADTLGAAQFSLVGHDWGAAIAWNLVTLHPDRVRHAVILNGPHTGTVGAHSMRHPVQLLRSWYIGAFQLPLLPEFALRANDFALLRRAMEASANHRAIPSELLDTYQDQWSRPGALTAMLNWYRAIALEPPTPARQIDVPVTVVWGEKDRFLDRGLADAALALCSNGRLVPLPNATHWLHHEQPQEVKRALLEALA</sequence>
<dbReference type="PRINTS" id="PR00111">
    <property type="entry name" value="ABHYDROLASE"/>
</dbReference>
<dbReference type="SUPFAM" id="SSF53474">
    <property type="entry name" value="alpha/beta-Hydrolases"/>
    <property type="match status" value="1"/>
</dbReference>
<protein>
    <submittedName>
        <fullName evidence="3">Epoxide hydrolase</fullName>
        <ecNumber evidence="3">3.3.2.9</ecNumber>
    </submittedName>
</protein>
<dbReference type="InterPro" id="IPR000073">
    <property type="entry name" value="AB_hydrolase_1"/>
</dbReference>
<dbReference type="Pfam" id="PF00561">
    <property type="entry name" value="Abhydrolase_1"/>
    <property type="match status" value="1"/>
</dbReference>